<accession>X6ME16</accession>
<dbReference type="Gene3D" id="3.60.10.10">
    <property type="entry name" value="Endonuclease/exonuclease/phosphatase"/>
    <property type="match status" value="1"/>
</dbReference>
<dbReference type="EMBL" id="ASPP01021569">
    <property type="protein sequence ID" value="ETO12258.1"/>
    <property type="molecule type" value="Genomic_DNA"/>
</dbReference>
<dbReference type="SUPFAM" id="SSF56219">
    <property type="entry name" value="DNase I-like"/>
    <property type="match status" value="1"/>
</dbReference>
<gene>
    <name evidence="1" type="ORF">RFI_25118</name>
</gene>
<proteinExistence type="predicted"/>
<organism evidence="1 2">
    <name type="scientific">Reticulomyxa filosa</name>
    <dbReference type="NCBI Taxonomy" id="46433"/>
    <lineage>
        <taxon>Eukaryota</taxon>
        <taxon>Sar</taxon>
        <taxon>Rhizaria</taxon>
        <taxon>Retaria</taxon>
        <taxon>Foraminifera</taxon>
        <taxon>Monothalamids</taxon>
        <taxon>Reticulomyxidae</taxon>
        <taxon>Reticulomyxa</taxon>
    </lineage>
</organism>
<feature type="non-terminal residue" evidence="1">
    <location>
        <position position="1"/>
    </location>
</feature>
<reference evidence="1 2" key="1">
    <citation type="journal article" date="2013" name="Curr. Biol.">
        <title>The Genome of the Foraminiferan Reticulomyxa filosa.</title>
        <authorList>
            <person name="Glockner G."/>
            <person name="Hulsmann N."/>
            <person name="Schleicher M."/>
            <person name="Noegel A.A."/>
            <person name="Eichinger L."/>
            <person name="Gallinger C."/>
            <person name="Pawlowski J."/>
            <person name="Sierra R."/>
            <person name="Euteneuer U."/>
            <person name="Pillet L."/>
            <person name="Moustafa A."/>
            <person name="Platzer M."/>
            <person name="Groth M."/>
            <person name="Szafranski K."/>
            <person name="Schliwa M."/>
        </authorList>
    </citation>
    <scope>NUCLEOTIDE SEQUENCE [LARGE SCALE GENOMIC DNA]</scope>
</reference>
<dbReference type="InterPro" id="IPR036691">
    <property type="entry name" value="Endo/exonu/phosph_ase_sf"/>
</dbReference>
<sequence>NKIYVIHNRIFVCFNNIFVLRSKIQIITFNICIIIIGVKKEELKFFAEEIFIQLKDFSKEAKENKEDCRPFNNKAFYLREFEKELSAAKKIKNCSPCIDITLCSSSLTDLCCNWRTDDYKLDSQSDHLPITFNILAQRTPQHIKRQKIFCQVIIWNYFDNINKKFRNIDKYTNEHTPKFSKVSRSSSEILEFKITKDTRKKIDYLNVYFDKKQMYITKSIESLHEIFCQFMSLNSNKVEIYH</sequence>
<keyword evidence="2" id="KW-1185">Reference proteome</keyword>
<dbReference type="AlphaFoldDB" id="X6ME16"/>
<dbReference type="Proteomes" id="UP000023152">
    <property type="component" value="Unassembled WGS sequence"/>
</dbReference>
<comment type="caution">
    <text evidence="1">The sequence shown here is derived from an EMBL/GenBank/DDBJ whole genome shotgun (WGS) entry which is preliminary data.</text>
</comment>
<evidence type="ECO:0000313" key="1">
    <source>
        <dbReference type="EMBL" id="ETO12258.1"/>
    </source>
</evidence>
<protein>
    <recommendedName>
        <fullName evidence="3">Endonuclease/exonuclease/phosphatase domain-containing protein</fullName>
    </recommendedName>
</protein>
<evidence type="ECO:0000313" key="2">
    <source>
        <dbReference type="Proteomes" id="UP000023152"/>
    </source>
</evidence>
<name>X6ME16_RETFI</name>
<evidence type="ECO:0008006" key="3">
    <source>
        <dbReference type="Google" id="ProtNLM"/>
    </source>
</evidence>